<comment type="caution">
    <text evidence="1">The sequence shown here is derived from an EMBL/GenBank/DDBJ whole genome shotgun (WGS) entry which is preliminary data.</text>
</comment>
<dbReference type="SUPFAM" id="SSF53335">
    <property type="entry name" value="S-adenosyl-L-methionine-dependent methyltransferases"/>
    <property type="match status" value="1"/>
</dbReference>
<gene>
    <name evidence="1" type="ORF">LCGC14_2515300</name>
</gene>
<feature type="non-terminal residue" evidence="1">
    <location>
        <position position="51"/>
    </location>
</feature>
<protein>
    <recommendedName>
        <fullName evidence="2">DNA (cytosine-5-)-methyltransferase</fullName>
    </recommendedName>
</protein>
<organism evidence="1">
    <name type="scientific">marine sediment metagenome</name>
    <dbReference type="NCBI Taxonomy" id="412755"/>
    <lineage>
        <taxon>unclassified sequences</taxon>
        <taxon>metagenomes</taxon>
        <taxon>ecological metagenomes</taxon>
    </lineage>
</organism>
<evidence type="ECO:0000313" key="1">
    <source>
        <dbReference type="EMBL" id="KKL14477.1"/>
    </source>
</evidence>
<sequence>MKHVDLFSGIGGFALAAKRVWGEEYHPIVFCEINAFCGSLQKQWPKIEIVR</sequence>
<reference evidence="1" key="1">
    <citation type="journal article" date="2015" name="Nature">
        <title>Complex archaea that bridge the gap between prokaryotes and eukaryotes.</title>
        <authorList>
            <person name="Spang A."/>
            <person name="Saw J.H."/>
            <person name="Jorgensen S.L."/>
            <person name="Zaremba-Niedzwiedzka K."/>
            <person name="Martijn J."/>
            <person name="Lind A.E."/>
            <person name="van Eijk R."/>
            <person name="Schleper C."/>
            <person name="Guy L."/>
            <person name="Ettema T.J."/>
        </authorList>
    </citation>
    <scope>NUCLEOTIDE SEQUENCE</scope>
</reference>
<dbReference type="EMBL" id="LAZR01040444">
    <property type="protein sequence ID" value="KKL14477.1"/>
    <property type="molecule type" value="Genomic_DNA"/>
</dbReference>
<accession>A0A0F9BKX2</accession>
<dbReference type="InterPro" id="IPR029063">
    <property type="entry name" value="SAM-dependent_MTases_sf"/>
</dbReference>
<dbReference type="Gene3D" id="3.40.50.150">
    <property type="entry name" value="Vaccinia Virus protein VP39"/>
    <property type="match status" value="1"/>
</dbReference>
<name>A0A0F9BKX2_9ZZZZ</name>
<evidence type="ECO:0008006" key="2">
    <source>
        <dbReference type="Google" id="ProtNLM"/>
    </source>
</evidence>
<proteinExistence type="predicted"/>
<dbReference type="AlphaFoldDB" id="A0A0F9BKX2"/>